<keyword evidence="2" id="KW-1185">Reference proteome</keyword>
<dbReference type="PANTHER" id="PTHR36507:SF1">
    <property type="entry name" value="BLL1555 PROTEIN"/>
    <property type="match status" value="1"/>
</dbReference>
<dbReference type="InterPro" id="IPR008972">
    <property type="entry name" value="Cupredoxin"/>
</dbReference>
<evidence type="ECO:0000313" key="1">
    <source>
        <dbReference type="EMBL" id="EIJ65748.1"/>
    </source>
</evidence>
<dbReference type="SUPFAM" id="SSF49503">
    <property type="entry name" value="Cupredoxins"/>
    <property type="match status" value="1"/>
</dbReference>
<sequence length="452" mass="50231">MIIIGISVIVILGIVIPNYWLEFDDYSIFLCERWFDSHYQCNAIWIDPQCNMPGGGCIFPKQTPFEQFLEKKATAAFNLKLDDYKIISEVHAAYPAYSTGLHKSFVTQAVESDGTRYYLSTTFIPDESLDEINVKIYKIISEKCDLSIISAGSECESNYLETMDPKPRSSLDGWITGISDKSNSTVTILQGAVIEGNKALDPEVIIVVMGKNNTVTWINSDDVAHALSSNYENNAWQTGLVKPGESSSVIFNNTGIFSYHGIPGPWISGTVVVLPENYDESNLPSSGDYDFKTMHMNNACTEKPSFCFGVFENGTQIMTQCDFPIHGCSPIYSGISSTFPVMKDNIPFDVNYSIKGGTVKEMTFSNSNSLLILIDSIMGGNLTLNIPRDLLDAKMDYCPPRKVNPLDDTFFVLRDGEEIIFDEIQTTSIHRTLQIAFSDNSTKIEVIGTCLI</sequence>
<name>I3D205_9ARCH</name>
<reference evidence="1 2" key="1">
    <citation type="journal article" date="2012" name="J. Bacteriol.">
        <title>Genome sequence of "Candidatus Nitrosopumilus salaria" BD31, an ammonia-oxidizing archaeon from the San Francisco Bay estuary.</title>
        <authorList>
            <person name="Mosier A.C."/>
            <person name="Allen E.E."/>
            <person name="Kim M."/>
            <person name="Ferriera S."/>
            <person name="Francis C.A."/>
        </authorList>
    </citation>
    <scope>NUCLEOTIDE SEQUENCE [LARGE SCALE GENOMIC DNA]</scope>
    <source>
        <strain evidence="1 2">BD31</strain>
    </source>
</reference>
<dbReference type="PATRIC" id="fig|859350.6.peg.1202"/>
<dbReference type="InterPro" id="IPR052721">
    <property type="entry name" value="ET_Amicyanin"/>
</dbReference>
<protein>
    <submittedName>
        <fullName evidence="1">Uncharacterized protein</fullName>
    </submittedName>
</protein>
<evidence type="ECO:0000313" key="2">
    <source>
        <dbReference type="Proteomes" id="UP000003423"/>
    </source>
</evidence>
<accession>I3D205</accession>
<comment type="caution">
    <text evidence="1">The sequence shown here is derived from an EMBL/GenBank/DDBJ whole genome shotgun (WGS) entry which is preliminary data.</text>
</comment>
<dbReference type="Gene3D" id="2.60.40.420">
    <property type="entry name" value="Cupredoxins - blue copper proteins"/>
    <property type="match status" value="1"/>
</dbReference>
<gene>
    <name evidence="1" type="ORF">BD31_I0822</name>
</gene>
<proteinExistence type="predicted"/>
<dbReference type="EMBL" id="AEXL02000098">
    <property type="protein sequence ID" value="EIJ65748.1"/>
    <property type="molecule type" value="Genomic_DNA"/>
</dbReference>
<dbReference type="PANTHER" id="PTHR36507">
    <property type="entry name" value="BLL1555 PROTEIN"/>
    <property type="match status" value="1"/>
</dbReference>
<dbReference type="Proteomes" id="UP000003423">
    <property type="component" value="Unassembled WGS sequence"/>
</dbReference>
<dbReference type="AlphaFoldDB" id="I3D205"/>
<organism evidence="1 2">
    <name type="scientific">Candidatus Nitrosopumilus salarius BD31</name>
    <dbReference type="NCBI Taxonomy" id="859350"/>
    <lineage>
        <taxon>Archaea</taxon>
        <taxon>Nitrososphaerota</taxon>
        <taxon>Nitrososphaeria</taxon>
        <taxon>Nitrosopumilales</taxon>
        <taxon>Nitrosopumilaceae</taxon>
        <taxon>Nitrosopumilus</taxon>
    </lineage>
</organism>